<feature type="compositionally biased region" description="Gly residues" evidence="4">
    <location>
        <begin position="276"/>
        <end position="287"/>
    </location>
</feature>
<dbReference type="SMART" id="SM00382">
    <property type="entry name" value="AAA"/>
    <property type="match status" value="1"/>
</dbReference>
<keyword evidence="1" id="KW-0813">Transport</keyword>
<gene>
    <name evidence="6" type="ORF">BBOMB_0849</name>
</gene>
<comment type="caution">
    <text evidence="6">The sequence shown here is derived from an EMBL/GenBank/DDBJ whole genome shotgun (WGS) entry which is preliminary data.</text>
</comment>
<feature type="region of interest" description="Disordered" evidence="4">
    <location>
        <begin position="272"/>
        <end position="369"/>
    </location>
</feature>
<dbReference type="SUPFAM" id="SSF52540">
    <property type="entry name" value="P-loop containing nucleoside triphosphate hydrolases"/>
    <property type="match status" value="1"/>
</dbReference>
<dbReference type="PANTHER" id="PTHR42788:SF13">
    <property type="entry name" value="ALIPHATIC SULFONATES IMPORT ATP-BINDING PROTEIN SSUB"/>
    <property type="match status" value="1"/>
</dbReference>
<evidence type="ECO:0000256" key="2">
    <source>
        <dbReference type="ARBA" id="ARBA00022741"/>
    </source>
</evidence>
<sequence>MADTLTRDLNDTGRKAAEKGTGDAIIEANHVSRSFISDKGNHLTVLDDISLDLHEREVVAILGRSGAGKSTLLRVLAGLVEPTSGTVAYRGVPLTGANPGVALVFQTFALMPWLDVQANVELGLEARGVPRDERRRRALKAIDAIGLDGFESAYPKELSGGMKQRVGIARALVLEPDALFMDEPFSALDVLTAENLRQEVLGLWKGGDSGIKSILIVTHNIEEAVQMADRVVVLGSHPGRIIAEEQVNLPRPRNKHSEEFENEVDRLYTVLTGQSDSGGEGGTGGDNTQGAASAAQPDGSQAAVAGHGASVAAGGSTPSSQARQVADEAASQGSDLVGGVNGQSDRDGEKGGEDARDGGGHEDLVQLPDVSPGGLKGLIDVICEYREGADLSDLASDLSFEVDDLLPLIDAGSMLGVLEVHDGHATATQQGLQWHKAGILESKTLFAQLAMDHASLVRSIDQALRRSPEGSLRGELFIDLLRGRLPDVEAQRQFSIAVNWGRYGELFDYDADDDVLTLDTGEDEQSD</sequence>
<keyword evidence="6" id="KW-0378">Hydrolase</keyword>
<evidence type="ECO:0000256" key="4">
    <source>
        <dbReference type="SAM" id="MobiDB-lite"/>
    </source>
</evidence>
<evidence type="ECO:0000256" key="1">
    <source>
        <dbReference type="ARBA" id="ARBA00022448"/>
    </source>
</evidence>
<evidence type="ECO:0000259" key="5">
    <source>
        <dbReference type="PROSITE" id="PS50893"/>
    </source>
</evidence>
<dbReference type="GO" id="GO:0016887">
    <property type="term" value="F:ATP hydrolysis activity"/>
    <property type="evidence" value="ECO:0007669"/>
    <property type="project" value="InterPro"/>
</dbReference>
<evidence type="ECO:0000256" key="3">
    <source>
        <dbReference type="ARBA" id="ARBA00022840"/>
    </source>
</evidence>
<dbReference type="EC" id="3.6.3.36" evidence="6"/>
<proteinExistence type="predicted"/>
<dbReference type="Pfam" id="PF09821">
    <property type="entry name" value="AAA_assoc_C"/>
    <property type="match status" value="1"/>
</dbReference>
<dbReference type="Gene3D" id="3.40.50.300">
    <property type="entry name" value="P-loop containing nucleotide triphosphate hydrolases"/>
    <property type="match status" value="1"/>
</dbReference>
<protein>
    <submittedName>
        <fullName evidence="6">ABC transporter, ATP-binding protein</fullName>
        <ecNumber evidence="6">3.6.3.36</ecNumber>
    </submittedName>
</protein>
<dbReference type="STRING" id="1341695.BBOMB_0849"/>
<reference evidence="6 7" key="1">
    <citation type="journal article" date="2014" name="Appl. Environ. Microbiol.">
        <title>Genomic encyclopedia of type strains of the genus Bifidobacterium.</title>
        <authorList>
            <person name="Milani C."/>
            <person name="Lugli G.A."/>
            <person name="Duranti S."/>
            <person name="Turroni F."/>
            <person name="Bottacini F."/>
            <person name="Mangifesta M."/>
            <person name="Sanchez B."/>
            <person name="Viappiani A."/>
            <person name="Mancabelli L."/>
            <person name="Taminiau B."/>
            <person name="Delcenserie V."/>
            <person name="Barrangou R."/>
            <person name="Margolles A."/>
            <person name="van Sinderen D."/>
            <person name="Ventura M."/>
        </authorList>
    </citation>
    <scope>NUCLEOTIDE SEQUENCE [LARGE SCALE GENOMIC DNA]</scope>
    <source>
        <strain evidence="6 7">DSM 19703</strain>
    </source>
</reference>
<feature type="compositionally biased region" description="Low complexity" evidence="4">
    <location>
        <begin position="299"/>
        <end position="316"/>
    </location>
</feature>
<organism evidence="6 7">
    <name type="scientific">Bifidobacterium bombi DSM 19703</name>
    <dbReference type="NCBI Taxonomy" id="1341695"/>
    <lineage>
        <taxon>Bacteria</taxon>
        <taxon>Bacillati</taxon>
        <taxon>Actinomycetota</taxon>
        <taxon>Actinomycetes</taxon>
        <taxon>Bifidobacteriales</taxon>
        <taxon>Bifidobacteriaceae</taxon>
        <taxon>Bifidobacterium</taxon>
    </lineage>
</organism>
<dbReference type="InterPro" id="IPR017871">
    <property type="entry name" value="ABC_transporter-like_CS"/>
</dbReference>
<dbReference type="RefSeq" id="WP_052377435.1">
    <property type="nucleotide sequence ID" value="NZ_ATLK01000001.1"/>
</dbReference>
<dbReference type="InterPro" id="IPR018632">
    <property type="entry name" value="AAA-associated_dom_C"/>
</dbReference>
<keyword evidence="2" id="KW-0547">Nucleotide-binding</keyword>
<dbReference type="PANTHER" id="PTHR42788">
    <property type="entry name" value="TAURINE IMPORT ATP-BINDING PROTEIN-RELATED"/>
    <property type="match status" value="1"/>
</dbReference>
<dbReference type="EMBL" id="ATLK01000001">
    <property type="protein sequence ID" value="KFF31483.1"/>
    <property type="molecule type" value="Genomic_DNA"/>
</dbReference>
<dbReference type="CDD" id="cd03293">
    <property type="entry name" value="ABC_NrtD_SsuB_transporters"/>
    <property type="match status" value="1"/>
</dbReference>
<evidence type="ECO:0000313" key="6">
    <source>
        <dbReference type="EMBL" id="KFF31483.1"/>
    </source>
</evidence>
<dbReference type="InterPro" id="IPR027417">
    <property type="entry name" value="P-loop_NTPase"/>
</dbReference>
<dbReference type="eggNOG" id="COG1116">
    <property type="taxonomic scope" value="Bacteria"/>
</dbReference>
<feature type="domain" description="ABC transporter" evidence="5">
    <location>
        <begin position="26"/>
        <end position="261"/>
    </location>
</feature>
<dbReference type="GO" id="GO:0005524">
    <property type="term" value="F:ATP binding"/>
    <property type="evidence" value="ECO:0007669"/>
    <property type="project" value="UniProtKB-KW"/>
</dbReference>
<dbReference type="OrthoDB" id="8773773at2"/>
<dbReference type="Proteomes" id="UP000028730">
    <property type="component" value="Unassembled WGS sequence"/>
</dbReference>
<dbReference type="InterPro" id="IPR003439">
    <property type="entry name" value="ABC_transporter-like_ATP-bd"/>
</dbReference>
<dbReference type="eggNOG" id="COG4754">
    <property type="taxonomic scope" value="Bacteria"/>
</dbReference>
<dbReference type="InterPro" id="IPR003593">
    <property type="entry name" value="AAA+_ATPase"/>
</dbReference>
<name>A0A080N309_9BIFI</name>
<dbReference type="AlphaFoldDB" id="A0A080N309"/>
<accession>A0A080N309</accession>
<feature type="compositionally biased region" description="Basic and acidic residues" evidence="4">
    <location>
        <begin position="344"/>
        <end position="364"/>
    </location>
</feature>
<evidence type="ECO:0000313" key="7">
    <source>
        <dbReference type="Proteomes" id="UP000028730"/>
    </source>
</evidence>
<keyword evidence="3 6" id="KW-0067">ATP-binding</keyword>
<dbReference type="PROSITE" id="PS50893">
    <property type="entry name" value="ABC_TRANSPORTER_2"/>
    <property type="match status" value="1"/>
</dbReference>
<dbReference type="PROSITE" id="PS00211">
    <property type="entry name" value="ABC_TRANSPORTER_1"/>
    <property type="match status" value="1"/>
</dbReference>
<dbReference type="Pfam" id="PF00005">
    <property type="entry name" value="ABC_tran"/>
    <property type="match status" value="1"/>
</dbReference>
<keyword evidence="7" id="KW-1185">Reference proteome</keyword>
<dbReference type="InterPro" id="IPR050166">
    <property type="entry name" value="ABC_transporter_ATP-bind"/>
</dbReference>